<dbReference type="OrthoDB" id="6624292at2"/>
<reference evidence="3 4" key="1">
    <citation type="submission" date="2018-09" db="EMBL/GenBank/DDBJ databases">
        <title>Draft genome sequence of Buttiauxella izardii CCUG 35510T.</title>
        <authorList>
            <person name="Salva-Serra F."/>
            <person name="Marathe N."/>
            <person name="Moore E."/>
            <person name="Stadler-Svensson L."/>
            <person name="Engstrom-Jakobsson H."/>
        </authorList>
    </citation>
    <scope>NUCLEOTIDE SEQUENCE [LARGE SCALE GENOMIC DNA]</scope>
    <source>
        <strain evidence="3 4">CCUG 35510</strain>
    </source>
</reference>
<dbReference type="SUPFAM" id="SSF49401">
    <property type="entry name" value="Bacterial adhesins"/>
    <property type="match status" value="1"/>
</dbReference>
<evidence type="ECO:0000313" key="3">
    <source>
        <dbReference type="EMBL" id="RJT21018.1"/>
    </source>
</evidence>
<feature type="chain" id="PRO_5017245168" evidence="1">
    <location>
        <begin position="25"/>
        <end position="174"/>
    </location>
</feature>
<dbReference type="InterPro" id="IPR000259">
    <property type="entry name" value="Adhesion_dom_fimbrial"/>
</dbReference>
<dbReference type="PANTHER" id="PTHR33420">
    <property type="entry name" value="FIMBRIAL SUBUNIT ELFA-RELATED"/>
    <property type="match status" value="1"/>
</dbReference>
<feature type="domain" description="Fimbrial-type adhesion" evidence="2">
    <location>
        <begin position="32"/>
        <end position="173"/>
    </location>
</feature>
<dbReference type="GO" id="GO:0009289">
    <property type="term" value="C:pilus"/>
    <property type="evidence" value="ECO:0007669"/>
    <property type="project" value="InterPro"/>
</dbReference>
<evidence type="ECO:0000259" key="2">
    <source>
        <dbReference type="Pfam" id="PF00419"/>
    </source>
</evidence>
<protein>
    <submittedName>
        <fullName evidence="3">Type 1 fimbrial protein</fullName>
    </submittedName>
</protein>
<dbReference type="InterPro" id="IPR036937">
    <property type="entry name" value="Adhesion_dom_fimbrial_sf"/>
</dbReference>
<dbReference type="EMBL" id="QZWH01000032">
    <property type="protein sequence ID" value="RJT21018.1"/>
    <property type="molecule type" value="Genomic_DNA"/>
</dbReference>
<organism evidence="3 4">
    <name type="scientific">Buttiauxella izardii</name>
    <dbReference type="NCBI Taxonomy" id="82991"/>
    <lineage>
        <taxon>Bacteria</taxon>
        <taxon>Pseudomonadati</taxon>
        <taxon>Pseudomonadota</taxon>
        <taxon>Gammaproteobacteria</taxon>
        <taxon>Enterobacterales</taxon>
        <taxon>Enterobacteriaceae</taxon>
        <taxon>Buttiauxella</taxon>
    </lineage>
</organism>
<sequence length="174" mass="17278">MKMTSWLKMGVLAAAVTASMGAYADNSLGSITVTGSIISAGCSVDAASIAAPVELGVLPVADFKAAGDHSALVPFSVHLTACPISQAGVNLLTSGAADATNSKLIAVSGVTGLGVAIYNADDTQINLNSTSAFAAIDQVTAEATIPLKAAAMSNGGMVTDGEFTATTNFTLSYN</sequence>
<dbReference type="GO" id="GO:0043709">
    <property type="term" value="P:cell adhesion involved in single-species biofilm formation"/>
    <property type="evidence" value="ECO:0007669"/>
    <property type="project" value="TreeGrafter"/>
</dbReference>
<comment type="caution">
    <text evidence="3">The sequence shown here is derived from an EMBL/GenBank/DDBJ whole genome shotgun (WGS) entry which is preliminary data.</text>
</comment>
<dbReference type="Gene3D" id="2.60.40.1090">
    <property type="entry name" value="Fimbrial-type adhesion domain"/>
    <property type="match status" value="1"/>
</dbReference>
<evidence type="ECO:0000313" key="4">
    <source>
        <dbReference type="Proteomes" id="UP000276295"/>
    </source>
</evidence>
<evidence type="ECO:0000256" key="1">
    <source>
        <dbReference type="SAM" id="SignalP"/>
    </source>
</evidence>
<keyword evidence="4" id="KW-1185">Reference proteome</keyword>
<dbReference type="Pfam" id="PF00419">
    <property type="entry name" value="Fimbrial"/>
    <property type="match status" value="1"/>
</dbReference>
<proteinExistence type="predicted"/>
<name>A0A3A5JNE7_9ENTR</name>
<accession>A0A3A5JNE7</accession>
<dbReference type="AlphaFoldDB" id="A0A3A5JNE7"/>
<dbReference type="RefSeq" id="WP_120065470.1">
    <property type="nucleotide sequence ID" value="NZ_QZWH01000032.1"/>
</dbReference>
<dbReference type="InterPro" id="IPR008966">
    <property type="entry name" value="Adhesion_dom_sf"/>
</dbReference>
<gene>
    <name evidence="3" type="ORF">D6029_14750</name>
</gene>
<keyword evidence="1" id="KW-0732">Signal</keyword>
<feature type="signal peptide" evidence="1">
    <location>
        <begin position="1"/>
        <end position="24"/>
    </location>
</feature>
<dbReference type="PANTHER" id="PTHR33420:SF27">
    <property type="entry name" value="PROTEIN FIMG"/>
    <property type="match status" value="1"/>
</dbReference>
<dbReference type="InterPro" id="IPR050263">
    <property type="entry name" value="Bact_Fimbrial_Adh_Pro"/>
</dbReference>
<dbReference type="Proteomes" id="UP000276295">
    <property type="component" value="Unassembled WGS sequence"/>
</dbReference>